<keyword evidence="11" id="KW-1185">Reference proteome</keyword>
<keyword evidence="5 8" id="KW-0811">Translocation</keyword>
<evidence type="ECO:0000256" key="6">
    <source>
        <dbReference type="ARBA" id="ARBA00023128"/>
    </source>
</evidence>
<dbReference type="InterPro" id="IPR004217">
    <property type="entry name" value="Tim10-like"/>
</dbReference>
<evidence type="ECO:0000313" key="10">
    <source>
        <dbReference type="EMBL" id="KAK2706830.1"/>
    </source>
</evidence>
<evidence type="ECO:0000256" key="5">
    <source>
        <dbReference type="ARBA" id="ARBA00023010"/>
    </source>
</evidence>
<evidence type="ECO:0000256" key="2">
    <source>
        <dbReference type="ARBA" id="ARBA00022723"/>
    </source>
</evidence>
<evidence type="ECO:0000256" key="3">
    <source>
        <dbReference type="ARBA" id="ARBA00022833"/>
    </source>
</evidence>
<comment type="domain">
    <text evidence="8">The twin CX3C motif contains 4 conserved Cys residues that form 2 disulfide bonds in the mitochondrial intermembrane space.</text>
</comment>
<evidence type="ECO:0000313" key="11">
    <source>
        <dbReference type="Proteomes" id="UP001187531"/>
    </source>
</evidence>
<accession>A0AA88L3V1</accession>
<keyword evidence="1 8" id="KW-0813">Transport</keyword>
<proteinExistence type="inferred from homology"/>
<keyword evidence="7 8" id="KW-1015">Disulfide bond</keyword>
<keyword evidence="3" id="KW-0862">Zinc</keyword>
<sequence length="97" mass="11173">MIFGGSQPSVDDEAKQAAEQVKSFKDFLYSYNKLSEMCFNHCIWDFTTRQVRDKEDACANNCAEKYLKLNQRISQRFQEFQMISNENALAMAKKAGA</sequence>
<comment type="subcellular location">
    <subcellularLocation>
        <location evidence="8">Mitochondrion inner membrane</location>
        <topology evidence="8">Peripheral membrane protein</topology>
        <orientation evidence="8">Intermembrane side</orientation>
    </subcellularLocation>
</comment>
<evidence type="ECO:0000256" key="8">
    <source>
        <dbReference type="RuleBase" id="RU367043"/>
    </source>
</evidence>
<dbReference type="GO" id="GO:0005743">
    <property type="term" value="C:mitochondrial inner membrane"/>
    <property type="evidence" value="ECO:0007669"/>
    <property type="project" value="UniProtKB-SubCell"/>
</dbReference>
<reference evidence="10" key="1">
    <citation type="submission" date="2023-07" db="EMBL/GenBank/DDBJ databases">
        <title>Chromosome-level genome assembly of Artemia franciscana.</title>
        <authorList>
            <person name="Jo E."/>
        </authorList>
    </citation>
    <scope>NUCLEOTIDE SEQUENCE</scope>
    <source>
        <tissue evidence="10">Whole body</tissue>
    </source>
</reference>
<evidence type="ECO:0000256" key="4">
    <source>
        <dbReference type="ARBA" id="ARBA00022927"/>
    </source>
</evidence>
<dbReference type="InterPro" id="IPR035427">
    <property type="entry name" value="Tim10-like_dom_sf"/>
</dbReference>
<dbReference type="InterPro" id="IPR050673">
    <property type="entry name" value="Mito_inner_translocase_sub"/>
</dbReference>
<keyword evidence="2" id="KW-0479">Metal-binding</keyword>
<dbReference type="SUPFAM" id="SSF144122">
    <property type="entry name" value="Tim10-like"/>
    <property type="match status" value="1"/>
</dbReference>
<dbReference type="Proteomes" id="UP001187531">
    <property type="component" value="Unassembled WGS sequence"/>
</dbReference>
<feature type="domain" description="Tim10-like" evidence="9">
    <location>
        <begin position="17"/>
        <end position="79"/>
    </location>
</feature>
<dbReference type="PANTHER" id="PTHR13172">
    <property type="entry name" value="MITOCHONDRIAL IMPORT INNER MEMBRANE TRANSLOCASE SUBUNIT TIM9B"/>
    <property type="match status" value="1"/>
</dbReference>
<keyword evidence="8" id="KW-0472">Membrane</keyword>
<gene>
    <name evidence="10" type="ORF">QYM36_014758</name>
</gene>
<name>A0AA88L3V1_ARTSF</name>
<keyword evidence="8" id="KW-0143">Chaperone</keyword>
<keyword evidence="8" id="KW-0999">Mitochondrion inner membrane</keyword>
<dbReference type="AlphaFoldDB" id="A0AA88L3V1"/>
<dbReference type="Gene3D" id="1.10.287.810">
    <property type="entry name" value="Mitochondrial import inner membrane translocase subunit tim13 like domains"/>
    <property type="match status" value="1"/>
</dbReference>
<dbReference type="GO" id="GO:0015031">
    <property type="term" value="P:protein transport"/>
    <property type="evidence" value="ECO:0007669"/>
    <property type="project" value="UniProtKB-KW"/>
</dbReference>
<protein>
    <recommendedName>
        <fullName evidence="8">Mitochondrial import inner membrane translocase subunit</fullName>
    </recommendedName>
</protein>
<evidence type="ECO:0000259" key="9">
    <source>
        <dbReference type="Pfam" id="PF02953"/>
    </source>
</evidence>
<dbReference type="Pfam" id="PF02953">
    <property type="entry name" value="zf-Tim10_DDP"/>
    <property type="match status" value="1"/>
</dbReference>
<comment type="similarity">
    <text evidence="8">Belongs to the small Tim family.</text>
</comment>
<comment type="subunit">
    <text evidence="8">Heterohexamer.</text>
</comment>
<organism evidence="10 11">
    <name type="scientific">Artemia franciscana</name>
    <name type="common">Brine shrimp</name>
    <name type="synonym">Artemia sanfranciscana</name>
    <dbReference type="NCBI Taxonomy" id="6661"/>
    <lineage>
        <taxon>Eukaryota</taxon>
        <taxon>Metazoa</taxon>
        <taxon>Ecdysozoa</taxon>
        <taxon>Arthropoda</taxon>
        <taxon>Crustacea</taxon>
        <taxon>Branchiopoda</taxon>
        <taxon>Anostraca</taxon>
        <taxon>Artemiidae</taxon>
        <taxon>Artemia</taxon>
    </lineage>
</organism>
<dbReference type="EMBL" id="JAVRJZ010000019">
    <property type="protein sequence ID" value="KAK2706830.1"/>
    <property type="molecule type" value="Genomic_DNA"/>
</dbReference>
<evidence type="ECO:0000256" key="1">
    <source>
        <dbReference type="ARBA" id="ARBA00022448"/>
    </source>
</evidence>
<dbReference type="GO" id="GO:0046872">
    <property type="term" value="F:metal ion binding"/>
    <property type="evidence" value="ECO:0007669"/>
    <property type="project" value="UniProtKB-KW"/>
</dbReference>
<dbReference type="EMBL" id="JAVRJZ010000019">
    <property type="protein sequence ID" value="KAK2706829.1"/>
    <property type="molecule type" value="Genomic_DNA"/>
</dbReference>
<comment type="function">
    <text evidence="8">Mitochondrial intermembrane chaperone that participates in the import and insertion of some multi-pass transmembrane proteins into the mitochondrial inner membrane. Also required for the transfer of beta-barrel precursors from the TOM complex to the sorting and assembly machinery (SAM complex) of the outer membrane. Acts as a chaperone-like protein that protects the hydrophobic precursors from aggregation and guide them through the mitochondrial intermembrane space.</text>
</comment>
<evidence type="ECO:0000256" key="7">
    <source>
        <dbReference type="ARBA" id="ARBA00023157"/>
    </source>
</evidence>
<keyword evidence="6 8" id="KW-0496">Mitochondrion</keyword>
<comment type="caution">
    <text evidence="10">The sequence shown here is derived from an EMBL/GenBank/DDBJ whole genome shotgun (WGS) entry which is preliminary data.</text>
</comment>
<keyword evidence="4 8" id="KW-0653">Protein transport</keyword>